<name>A0ABN7RT68_OIKDI</name>
<evidence type="ECO:0000313" key="1">
    <source>
        <dbReference type="EMBL" id="CAG5085411.1"/>
    </source>
</evidence>
<organism evidence="1 2">
    <name type="scientific">Oikopleura dioica</name>
    <name type="common">Tunicate</name>
    <dbReference type="NCBI Taxonomy" id="34765"/>
    <lineage>
        <taxon>Eukaryota</taxon>
        <taxon>Metazoa</taxon>
        <taxon>Chordata</taxon>
        <taxon>Tunicata</taxon>
        <taxon>Appendicularia</taxon>
        <taxon>Copelata</taxon>
        <taxon>Oikopleuridae</taxon>
        <taxon>Oikopleura</taxon>
    </lineage>
</organism>
<reference evidence="1 2" key="1">
    <citation type="submission" date="2021-04" db="EMBL/GenBank/DDBJ databases">
        <authorList>
            <person name="Bliznina A."/>
        </authorList>
    </citation>
    <scope>NUCLEOTIDE SEQUENCE [LARGE SCALE GENOMIC DNA]</scope>
</reference>
<accession>A0ABN7RT68</accession>
<proteinExistence type="predicted"/>
<evidence type="ECO:0000313" key="2">
    <source>
        <dbReference type="Proteomes" id="UP001158576"/>
    </source>
</evidence>
<dbReference type="PANTHER" id="PTHR16525">
    <property type="entry name" value="PROTEIN C12ORF4"/>
    <property type="match status" value="1"/>
</dbReference>
<protein>
    <submittedName>
        <fullName evidence="1">Oidioi.mRNA.OKI2018_I69.PAR.g10887.t1.cds</fullName>
    </submittedName>
</protein>
<sequence length="477" mass="55119">MSDSVNSETVTLKVGDLELEVPKSKTICPAQRWHLNPSEFAHRLIVGHGLSHGVAGELEKEIRRVSDQLYFEKYAEDEVLEQFDMDELDDLLEDFEESRKTPSKQKKKIDIFDQGRYNIMEKLVNSEAVTHVIELEQRMRNQRKIIVKNRGISIQKMIERHQKELGESSVDATIKRHLDDRERIESHFRDEIQILEQKQRAEFIFNAERLIKEAARGNLKPKDVTEGDWVEVPENHIPPNQESFTVNLGNQLKLTQNLRLVQCNLAEEIKPPRNSKTARLESLFNLFAGRPSGIVFPVTNTSIRYIDEQFDEVRRSCIENTDFLFPSIDEQLILAADKVDSFPEDFPIITRHSNLSASAHVLFHLYVGKLHTEKSVESRHPTFKALRLAIKEAFKADLASLMIPLLLTNTMHETMTAPWCLRRAEIVMKCIKGYLIEFPLTRCTVHFTVPMGIDSVVFKRIRDLIPENFRLTVALNI</sequence>
<dbReference type="Pfam" id="PF10154">
    <property type="entry name" value="Fy-3"/>
    <property type="match status" value="2"/>
</dbReference>
<dbReference type="InterPro" id="IPR019311">
    <property type="entry name" value="Fy-3"/>
</dbReference>
<dbReference type="Proteomes" id="UP001158576">
    <property type="component" value="Chromosome PAR"/>
</dbReference>
<dbReference type="PANTHER" id="PTHR16525:SF0">
    <property type="entry name" value="PROTEIN C12ORF4"/>
    <property type="match status" value="1"/>
</dbReference>
<gene>
    <name evidence="1" type="ORF">OKIOD_LOCUS2445</name>
</gene>
<dbReference type="EMBL" id="OU015568">
    <property type="protein sequence ID" value="CAG5085411.1"/>
    <property type="molecule type" value="Genomic_DNA"/>
</dbReference>
<keyword evidence="2" id="KW-1185">Reference proteome</keyword>